<evidence type="ECO:0000313" key="5">
    <source>
        <dbReference type="EMBL" id="KAK6623603.1"/>
    </source>
</evidence>
<dbReference type="PANTHER" id="PTHR16195">
    <property type="entry name" value="ZINC FINGER CCHC DOMAIN CONTAINING PROTEIN"/>
    <property type="match status" value="1"/>
</dbReference>
<feature type="compositionally biased region" description="Low complexity" evidence="2">
    <location>
        <begin position="272"/>
        <end position="295"/>
    </location>
</feature>
<dbReference type="PROSITE" id="PS50158">
    <property type="entry name" value="ZF_CCHC"/>
    <property type="match status" value="1"/>
</dbReference>
<evidence type="ECO:0000259" key="3">
    <source>
        <dbReference type="PROSITE" id="PS50158"/>
    </source>
</evidence>
<evidence type="ECO:0000313" key="6">
    <source>
        <dbReference type="Proteomes" id="UP001359485"/>
    </source>
</evidence>
<protein>
    <recommendedName>
        <fullName evidence="3">CCHC-type domain-containing protein</fullName>
    </recommendedName>
</protein>
<dbReference type="GO" id="GO:0008270">
    <property type="term" value="F:zinc ion binding"/>
    <property type="evidence" value="ECO:0007669"/>
    <property type="project" value="UniProtKB-KW"/>
</dbReference>
<sequence length="742" mass="81957">MVCKEDVVLWFKELSGHKRIDVMCTLLNKCLPTELRFFGTCLEDLGKQHFNQMKDLEVKANNPAELSELLVQCIISDARTRQKLALYICLIHSLNTTCSTNLYKNLSTLDISQIVLLSKTTDEKLLEELLLIYTIAVNHPAFTFEQKATLGNILLTLREKEEQLQANKLPELSEDYVNSALNLASPDHGTDVPPGNNPNCQEMPPRGIPPGLSYPTALGSAGNYIPIPTYSPFPIQQHPPIVWQVVNFPSVPAEPMVVHDMGPPPPSAVNFPSSPHISRQSSPSQSASPSRTTSPVRKNYHYKVEGSNSQSRNKPNYTDYPYQNPMNVNMHKKNCLDRFEGKDMKTSEDEMRGLTDRKTELGCDEIHQLRTAVVNGITDPEHRDFQHFLGKQKGNETEVSHSNVPILPRPLEANVMSNQPPSIVPIKPCCYVQSGTGPRYCHKVYCDHSLQALNLDNDGSRHCSTSSSNSDASSTSHSPPATPGNPNQNWEKGFTAAAGVEKHHRVQETSDGGSEDTGNVSASTTVTSATLPKQDRTRIFAGRGRGRLGNPVGIQTLPRGRGPHSNLIVDNSHKNLSNSRKDGPRSAPPTPHDDKKGYAVPSVEAPQSSSTMALPLPSSGKPLNHELVASGVPYSTTFLPTPFTGPHMFPTYHGAFVRPSFHFHNGDLQMYPYQPQPPFVPPPVVTYSSTILPPKIACYNCSSQSHHASECKEPTMEEYTSKGQYRIDYKPYNKQGECLSDK</sequence>
<keyword evidence="1" id="KW-0862">Zinc</keyword>
<dbReference type="InterPro" id="IPR057327">
    <property type="entry name" value="Vts1_dom"/>
</dbReference>
<dbReference type="GO" id="GO:0003676">
    <property type="term" value="F:nucleic acid binding"/>
    <property type="evidence" value="ECO:0007669"/>
    <property type="project" value="InterPro"/>
</dbReference>
<evidence type="ECO:0000256" key="1">
    <source>
        <dbReference type="PROSITE-ProRule" id="PRU00047"/>
    </source>
</evidence>
<feature type="compositionally biased region" description="Polar residues" evidence="2">
    <location>
        <begin position="306"/>
        <end position="316"/>
    </location>
</feature>
<keyword evidence="1" id="KW-0479">Metal-binding</keyword>
<feature type="region of interest" description="Disordered" evidence="2">
    <location>
        <begin position="459"/>
        <end position="618"/>
    </location>
</feature>
<gene>
    <name evidence="5" type="ORF">RUM43_009455</name>
    <name evidence="4" type="ORF">RUM44_003478</name>
</gene>
<dbReference type="InterPro" id="IPR042344">
    <property type="entry name" value="ZCCHC14"/>
</dbReference>
<accession>A0AAN8PIG8</accession>
<feature type="region of interest" description="Disordered" evidence="2">
    <location>
        <begin position="259"/>
        <end position="328"/>
    </location>
</feature>
<feature type="compositionally biased region" description="Low complexity" evidence="2">
    <location>
        <begin position="520"/>
        <end position="530"/>
    </location>
</feature>
<name>A0AAN8PIG8_POLSC</name>
<dbReference type="Proteomes" id="UP001372834">
    <property type="component" value="Unassembled WGS sequence"/>
</dbReference>
<dbReference type="AlphaFoldDB" id="A0AAN8PIG8"/>
<feature type="domain" description="CCHC-type" evidence="3">
    <location>
        <begin position="698"/>
        <end position="713"/>
    </location>
</feature>
<evidence type="ECO:0000313" key="4">
    <source>
        <dbReference type="EMBL" id="KAK6619096.1"/>
    </source>
</evidence>
<dbReference type="InterPro" id="IPR058599">
    <property type="entry name" value="PHAT_Smg/ZCCHC2-like"/>
</dbReference>
<comment type="caution">
    <text evidence="5">The sequence shown here is derived from an EMBL/GenBank/DDBJ whole genome shotgun (WGS) entry which is preliminary data.</text>
</comment>
<keyword evidence="6" id="KW-1185">Reference proteome</keyword>
<feature type="compositionally biased region" description="Low complexity" evidence="2">
    <location>
        <begin position="464"/>
        <end position="479"/>
    </location>
</feature>
<keyword evidence="1" id="KW-0863">Zinc-finger</keyword>
<dbReference type="PANTHER" id="PTHR16195:SF16">
    <property type="entry name" value="ZINC FINGER CCHC DOMAIN-CONTAINING PROTEIN 14"/>
    <property type="match status" value="1"/>
</dbReference>
<evidence type="ECO:0000256" key="2">
    <source>
        <dbReference type="SAM" id="MobiDB-lite"/>
    </source>
</evidence>
<evidence type="ECO:0000313" key="7">
    <source>
        <dbReference type="Proteomes" id="UP001372834"/>
    </source>
</evidence>
<organism evidence="5 7">
    <name type="scientific">Polyplax serrata</name>
    <name type="common">Common mouse louse</name>
    <dbReference type="NCBI Taxonomy" id="468196"/>
    <lineage>
        <taxon>Eukaryota</taxon>
        <taxon>Metazoa</taxon>
        <taxon>Ecdysozoa</taxon>
        <taxon>Arthropoda</taxon>
        <taxon>Hexapoda</taxon>
        <taxon>Insecta</taxon>
        <taxon>Pterygota</taxon>
        <taxon>Neoptera</taxon>
        <taxon>Paraneoptera</taxon>
        <taxon>Psocodea</taxon>
        <taxon>Troctomorpha</taxon>
        <taxon>Phthiraptera</taxon>
        <taxon>Anoplura</taxon>
        <taxon>Polyplacidae</taxon>
        <taxon>Polyplax</taxon>
    </lineage>
</organism>
<dbReference type="Pfam" id="PF25479">
    <property type="entry name" value="Vts1"/>
    <property type="match status" value="1"/>
</dbReference>
<dbReference type="Pfam" id="PF26034">
    <property type="entry name" value="PHAT_SMAUG"/>
    <property type="match status" value="1"/>
</dbReference>
<dbReference type="InterPro" id="IPR001878">
    <property type="entry name" value="Znf_CCHC"/>
</dbReference>
<reference evidence="5 7" key="1">
    <citation type="submission" date="2023-10" db="EMBL/GenBank/DDBJ databases">
        <title>Genomes of two closely related lineages of the louse Polyplax serrata with different host specificities.</title>
        <authorList>
            <person name="Martinu J."/>
            <person name="Tarabai H."/>
            <person name="Stefka J."/>
            <person name="Hypsa V."/>
        </authorList>
    </citation>
    <scope>NUCLEOTIDE SEQUENCE [LARGE SCALE GENOMIC DNA]</scope>
    <source>
        <strain evidence="4">98ZLc_SE</strain>
        <strain evidence="5">HR10_N</strain>
    </source>
</reference>
<feature type="compositionally biased region" description="Polar residues" evidence="2">
    <location>
        <begin position="509"/>
        <end position="519"/>
    </location>
</feature>
<dbReference type="Proteomes" id="UP001359485">
    <property type="component" value="Unassembled WGS sequence"/>
</dbReference>
<dbReference type="EMBL" id="JAWJWF010000049">
    <property type="protein sequence ID" value="KAK6619096.1"/>
    <property type="molecule type" value="Genomic_DNA"/>
</dbReference>
<dbReference type="EMBL" id="JAWJWE010000038">
    <property type="protein sequence ID" value="KAK6623603.1"/>
    <property type="molecule type" value="Genomic_DNA"/>
</dbReference>
<proteinExistence type="predicted"/>